<accession>A0ABT5ZIG6</accession>
<dbReference type="EC" id="2.1.1.-" evidence="6"/>
<dbReference type="InterPro" id="IPR011610">
    <property type="entry name" value="SAM_mthyl_Trfase_ML2640-like"/>
</dbReference>
<comment type="function">
    <text evidence="1 6">Exhibits S-adenosyl-L-methionine-dependent methyltransferase activity.</text>
</comment>
<evidence type="ECO:0000313" key="8">
    <source>
        <dbReference type="Proteomes" id="UP001216579"/>
    </source>
</evidence>
<dbReference type="Proteomes" id="UP001216579">
    <property type="component" value="Unassembled WGS sequence"/>
</dbReference>
<comment type="similarity">
    <text evidence="2 6">Belongs to the UPF0677 family.</text>
</comment>
<name>A0ABT5ZIG6_9ACTN</name>
<evidence type="ECO:0000256" key="3">
    <source>
        <dbReference type="ARBA" id="ARBA00022603"/>
    </source>
</evidence>
<dbReference type="NCBIfam" id="TIGR00027">
    <property type="entry name" value="mthyl_TIGR00027"/>
    <property type="match status" value="1"/>
</dbReference>
<evidence type="ECO:0000256" key="5">
    <source>
        <dbReference type="ARBA" id="ARBA00022691"/>
    </source>
</evidence>
<comment type="caution">
    <text evidence="7">The sequence shown here is derived from an EMBL/GenBank/DDBJ whole genome shotgun (WGS) entry which is preliminary data.</text>
</comment>
<proteinExistence type="inferred from homology"/>
<protein>
    <recommendedName>
        <fullName evidence="6">S-adenosyl-L-methionine-dependent methyltransferase</fullName>
        <ecNumber evidence="6">2.1.1.-</ecNumber>
    </recommendedName>
</protein>
<evidence type="ECO:0000313" key="7">
    <source>
        <dbReference type="EMBL" id="MDF3289622.1"/>
    </source>
</evidence>
<keyword evidence="3 6" id="KW-0489">Methyltransferase</keyword>
<dbReference type="RefSeq" id="WP_276093150.1">
    <property type="nucleotide sequence ID" value="NZ_JARJBC010000005.1"/>
</dbReference>
<evidence type="ECO:0000256" key="2">
    <source>
        <dbReference type="ARBA" id="ARBA00008138"/>
    </source>
</evidence>
<dbReference type="PANTHER" id="PTHR43619:SF2">
    <property type="entry name" value="S-ADENOSYL-L-METHIONINE-DEPENDENT METHYLTRANSFERASES SUPERFAMILY PROTEIN"/>
    <property type="match status" value="1"/>
</dbReference>
<dbReference type="EMBL" id="JARJBC010000005">
    <property type="protein sequence ID" value="MDF3289622.1"/>
    <property type="molecule type" value="Genomic_DNA"/>
</dbReference>
<sequence>MTSRVKWSGPSRTSQAVALTRAELDRPCSEQGDPQAQRRLCAGMRAVPIDRLRSRLAARTRFFDEQVLAAVDSGIAQVVVLGAGYDDRALRFRSPGVRFFELDHPATQTDKARRLAELLAGAAGPVLAPADFSQDDVAAVLEAHGHDAERASLFICEGLLVYLDQPTILRLLARLRCRAAGGSVLVASLAVHPEGEDSDALAAAANARRRAGRSEPWRTILPAPAHLDLLVRSGWQPQLAADDAQLDDAAPPGRSLLVAAQVGDQATGTLA</sequence>
<dbReference type="InterPro" id="IPR007213">
    <property type="entry name" value="Ppm1/Ppm2/Tcmp"/>
</dbReference>
<dbReference type="GO" id="GO:0032259">
    <property type="term" value="P:methylation"/>
    <property type="evidence" value="ECO:0007669"/>
    <property type="project" value="UniProtKB-KW"/>
</dbReference>
<organism evidence="7 8">
    <name type="scientific">Streptomyces silvisoli</name>
    <dbReference type="NCBI Taxonomy" id="3034235"/>
    <lineage>
        <taxon>Bacteria</taxon>
        <taxon>Bacillati</taxon>
        <taxon>Actinomycetota</taxon>
        <taxon>Actinomycetes</taxon>
        <taxon>Kitasatosporales</taxon>
        <taxon>Streptomycetaceae</taxon>
        <taxon>Streptomyces</taxon>
    </lineage>
</organism>
<keyword evidence="8" id="KW-1185">Reference proteome</keyword>
<keyword evidence="5 6" id="KW-0949">S-adenosyl-L-methionine</keyword>
<reference evidence="7 8" key="1">
    <citation type="submission" date="2023-03" db="EMBL/GenBank/DDBJ databases">
        <title>Draft genome sequence of Streptomyces sp. RB6PN23 isolated from peat swamp forest in Thailand.</title>
        <authorList>
            <person name="Klaysubun C."/>
            <person name="Duangmal K."/>
        </authorList>
    </citation>
    <scope>NUCLEOTIDE SEQUENCE [LARGE SCALE GENOMIC DNA]</scope>
    <source>
        <strain evidence="7 8">RB6PN23</strain>
    </source>
</reference>
<evidence type="ECO:0000256" key="4">
    <source>
        <dbReference type="ARBA" id="ARBA00022679"/>
    </source>
</evidence>
<gene>
    <name evidence="7" type="ORF">P3G67_10290</name>
</gene>
<dbReference type="SUPFAM" id="SSF53335">
    <property type="entry name" value="S-adenosyl-L-methionine-dependent methyltransferases"/>
    <property type="match status" value="1"/>
</dbReference>
<dbReference type="GO" id="GO:0008168">
    <property type="term" value="F:methyltransferase activity"/>
    <property type="evidence" value="ECO:0007669"/>
    <property type="project" value="UniProtKB-KW"/>
</dbReference>
<keyword evidence="4" id="KW-0808">Transferase</keyword>
<dbReference type="Gene3D" id="3.40.50.150">
    <property type="entry name" value="Vaccinia Virus protein VP39"/>
    <property type="match status" value="1"/>
</dbReference>
<dbReference type="Pfam" id="PF04072">
    <property type="entry name" value="LCM"/>
    <property type="match status" value="1"/>
</dbReference>
<dbReference type="PANTHER" id="PTHR43619">
    <property type="entry name" value="S-ADENOSYL-L-METHIONINE-DEPENDENT METHYLTRANSFERASE YKTD-RELATED"/>
    <property type="match status" value="1"/>
</dbReference>
<evidence type="ECO:0000256" key="1">
    <source>
        <dbReference type="ARBA" id="ARBA00003907"/>
    </source>
</evidence>
<dbReference type="InterPro" id="IPR029063">
    <property type="entry name" value="SAM-dependent_MTases_sf"/>
</dbReference>
<evidence type="ECO:0000256" key="6">
    <source>
        <dbReference type="RuleBase" id="RU362030"/>
    </source>
</evidence>